<comment type="similarity">
    <text evidence="2">Belongs to the cyclin family. Cyclin AB subfamily.</text>
</comment>
<evidence type="ECO:0000259" key="9">
    <source>
        <dbReference type="SMART" id="SM00385"/>
    </source>
</evidence>
<keyword evidence="12" id="KW-1185">Reference proteome</keyword>
<comment type="caution">
    <text evidence="11">The sequence shown here is derived from an EMBL/GenBank/DDBJ whole genome shotgun (WGS) entry which is preliminary data.</text>
</comment>
<protein>
    <recommendedName>
        <fullName evidence="8">B-like cyclin</fullName>
    </recommendedName>
</protein>
<evidence type="ECO:0000256" key="8">
    <source>
        <dbReference type="ARBA" id="ARBA00032263"/>
    </source>
</evidence>
<evidence type="ECO:0000259" key="10">
    <source>
        <dbReference type="SMART" id="SM01332"/>
    </source>
</evidence>
<evidence type="ECO:0000256" key="6">
    <source>
        <dbReference type="ARBA" id="ARBA00023127"/>
    </source>
</evidence>
<comment type="function">
    <text evidence="1">Essential for the control of the cell cycle at the G2/M (mitosis) transition.</text>
</comment>
<comment type="subunit">
    <text evidence="3">Interacts with the CDC2 protein kinase to form a serine/threonine kinase holoenzyme complex also known as maturation promoting factor (MPF). The cyclin subunit imparts substrate specificity to the complex.</text>
</comment>
<feature type="domain" description="Cyclin-like" evidence="9">
    <location>
        <begin position="37"/>
        <end position="127"/>
    </location>
</feature>
<evidence type="ECO:0000256" key="5">
    <source>
        <dbReference type="ARBA" id="ARBA00022776"/>
    </source>
</evidence>
<evidence type="ECO:0000256" key="3">
    <source>
        <dbReference type="ARBA" id="ARBA00011177"/>
    </source>
</evidence>
<organism evidence="11 12">
    <name type="scientific">Salix brachista</name>
    <dbReference type="NCBI Taxonomy" id="2182728"/>
    <lineage>
        <taxon>Eukaryota</taxon>
        <taxon>Viridiplantae</taxon>
        <taxon>Streptophyta</taxon>
        <taxon>Embryophyta</taxon>
        <taxon>Tracheophyta</taxon>
        <taxon>Spermatophyta</taxon>
        <taxon>Magnoliopsida</taxon>
        <taxon>eudicotyledons</taxon>
        <taxon>Gunneridae</taxon>
        <taxon>Pentapetalae</taxon>
        <taxon>rosids</taxon>
        <taxon>fabids</taxon>
        <taxon>Malpighiales</taxon>
        <taxon>Salicaceae</taxon>
        <taxon>Saliceae</taxon>
        <taxon>Salix</taxon>
    </lineage>
</organism>
<dbReference type="GO" id="GO:0051301">
    <property type="term" value="P:cell division"/>
    <property type="evidence" value="ECO:0007669"/>
    <property type="project" value="UniProtKB-KW"/>
</dbReference>
<keyword evidence="4" id="KW-0132">Cell division</keyword>
<dbReference type="SUPFAM" id="SSF47954">
    <property type="entry name" value="Cyclin-like"/>
    <property type="match status" value="1"/>
</dbReference>
<dbReference type="GO" id="GO:0010332">
    <property type="term" value="P:response to gamma radiation"/>
    <property type="evidence" value="ECO:0007669"/>
    <property type="project" value="UniProtKB-ARBA"/>
</dbReference>
<proteinExistence type="inferred from homology"/>
<dbReference type="SMART" id="SM01332">
    <property type="entry name" value="Cyclin_C"/>
    <property type="match status" value="1"/>
</dbReference>
<evidence type="ECO:0000256" key="4">
    <source>
        <dbReference type="ARBA" id="ARBA00022618"/>
    </source>
</evidence>
<reference evidence="12" key="1">
    <citation type="journal article" date="2019" name="Gigascience">
        <title>De novo genome assembly of the endangered Acer yangbiense, a plant species with extremely small populations endemic to Yunnan Province, China.</title>
        <authorList>
            <person name="Yang J."/>
            <person name="Wariss H.M."/>
            <person name="Tao L."/>
            <person name="Zhang R."/>
            <person name="Yun Q."/>
            <person name="Hollingsworth P."/>
            <person name="Dao Z."/>
            <person name="Luo G."/>
            <person name="Guo H."/>
            <person name="Ma Y."/>
            <person name="Sun W."/>
        </authorList>
    </citation>
    <scope>NUCLEOTIDE SEQUENCE [LARGE SCALE GENOMIC DNA]</scope>
    <source>
        <strain evidence="12">cv. br00</strain>
    </source>
</reference>
<dbReference type="Pfam" id="PF02984">
    <property type="entry name" value="Cyclin_C"/>
    <property type="match status" value="1"/>
</dbReference>
<evidence type="ECO:0000256" key="2">
    <source>
        <dbReference type="ARBA" id="ARBA00006955"/>
    </source>
</evidence>
<feature type="domain" description="Cyclin C-terminal" evidence="10">
    <location>
        <begin position="33"/>
        <end position="158"/>
    </location>
</feature>
<dbReference type="InterPro" id="IPR036915">
    <property type="entry name" value="Cyclin-like_sf"/>
</dbReference>
<dbReference type="InterPro" id="IPR004367">
    <property type="entry name" value="Cyclin_C-dom"/>
</dbReference>
<evidence type="ECO:0000313" key="11">
    <source>
        <dbReference type="EMBL" id="KAB5537897.1"/>
    </source>
</evidence>
<dbReference type="AlphaFoldDB" id="A0A5N5L568"/>
<dbReference type="FunFam" id="1.10.472.10:FF:000032">
    <property type="entry name" value="G2/mitotic-specific cyclin-1"/>
    <property type="match status" value="1"/>
</dbReference>
<keyword evidence="6" id="KW-0195">Cyclin</keyword>
<dbReference type="InterPro" id="IPR013763">
    <property type="entry name" value="Cyclin-like_dom"/>
</dbReference>
<dbReference type="EMBL" id="VDCV01000010">
    <property type="protein sequence ID" value="KAB5537897.1"/>
    <property type="molecule type" value="Genomic_DNA"/>
</dbReference>
<evidence type="ECO:0000256" key="1">
    <source>
        <dbReference type="ARBA" id="ARBA00003222"/>
    </source>
</evidence>
<dbReference type="Proteomes" id="UP000326939">
    <property type="component" value="Chromosome 10"/>
</dbReference>
<dbReference type="Gene3D" id="1.10.472.10">
    <property type="entry name" value="Cyclin-like"/>
    <property type="match status" value="1"/>
</dbReference>
<keyword evidence="5" id="KW-0498">Mitosis</keyword>
<evidence type="ECO:0000313" key="12">
    <source>
        <dbReference type="Proteomes" id="UP000326939"/>
    </source>
</evidence>
<evidence type="ECO:0000256" key="7">
    <source>
        <dbReference type="ARBA" id="ARBA00023306"/>
    </source>
</evidence>
<gene>
    <name evidence="11" type="ORF">DKX38_015430</name>
</gene>
<name>A0A5N5L568_9ROSI</name>
<accession>A0A5N5L568</accession>
<sequence length="161" mass="18481">MEMNCLNLWHPSPSVLIPALRTVGNIVTGDDMQTQMEFLRIQCNRCSIYSCSLYLMEPKLELLSFFLIELSLVEYEMLKFPPSLLAASAIYTAQCTIYGFKEWNRTCEWHSNYSEEQLLECSRLMVGLHQKAGTGKLTGVYRKYNSSKFGFTSKCEAAQFL</sequence>
<keyword evidence="7" id="KW-0131">Cell cycle</keyword>
<dbReference type="SMART" id="SM00385">
    <property type="entry name" value="CYCLIN"/>
    <property type="match status" value="1"/>
</dbReference>